<dbReference type="EMBL" id="KB020530">
    <property type="protein sequence ID" value="ELA36202.1"/>
    <property type="molecule type" value="Genomic_DNA"/>
</dbReference>
<accession>L2GC65</accession>
<dbReference type="PANTHER" id="PTHR46082">
    <property type="entry name" value="ATP/GTP-BINDING PROTEIN-RELATED"/>
    <property type="match status" value="1"/>
</dbReference>
<gene>
    <name evidence="5" type="primary">HET-E1-1</name>
    <name evidence="4" type="ORF">CGGC5_4209</name>
    <name evidence="5" type="ORF">CGGC5_v011509</name>
</gene>
<sequence length="583" mass="64331">MYTIGWIVALDNELTAALAMLDETHEQPEDFEQNNKDSNTYSWGQIGDHKIVIASLGAGSYGLVSAATTATCMATSLPHLQIGLMVGIGAGVPSFENDVRLGDVVVSQPRDGHSGVVQYDLGKMRENGHFQRVGALAPPPDVLLKVLNKLKAEQRLKGSKLPQILSQAIQKYPTLAKPKGKDPAFVYQGSENDRLFESTTLHISGERSSRNLSGGTKRRKIGDSKSCAHCDAEGEIERENRPSEDPEIHYGTIASGNLVIKDGAFRDQMTQQLGSDVLCYEMEAAALMNNFPCLVIRGICDYADTHKNDRWQNYAAIVAAAYTRELLEAIEVNGVEKAERIREVMASVSRGVSRIESRTKDTQKAVQSITDQKLLEEIVTWLGAPNPSGNQRDAFEQRHIGTGKWLLESEEYTRWKAAPASSFWLYGMPGSGKTVLSSIIINDLESSETHGRHLLSFYFTFADSAKQSLDGAIRSLIWQLFTKSAAAKMRLAIAYDSKCSKGSKQPSTGMLREILKEMIGDSDEVWIVLDALDECQLRSTLANKGLLEWLQHLLDHKHANLHVAVTSRPELRIKLVLNACIST</sequence>
<dbReference type="InterPro" id="IPR027417">
    <property type="entry name" value="P-loop_NTPase"/>
</dbReference>
<organism evidence="4">
    <name type="scientific">Colletotrichum fructicola (strain Nara gc5)</name>
    <name type="common">Anthracnose fungus</name>
    <name type="synonym">Colletotrichum gloeosporioides (strain Nara gc5)</name>
    <dbReference type="NCBI Taxonomy" id="1213859"/>
    <lineage>
        <taxon>Eukaryota</taxon>
        <taxon>Fungi</taxon>
        <taxon>Dikarya</taxon>
        <taxon>Ascomycota</taxon>
        <taxon>Pezizomycotina</taxon>
        <taxon>Sordariomycetes</taxon>
        <taxon>Hypocreomycetidae</taxon>
        <taxon>Glomerellales</taxon>
        <taxon>Glomerellaceae</taxon>
        <taxon>Colletotrichum</taxon>
        <taxon>Colletotrichum gloeosporioides species complex</taxon>
    </lineage>
</organism>
<evidence type="ECO:0000259" key="3">
    <source>
        <dbReference type="Pfam" id="PF24883"/>
    </source>
</evidence>
<dbReference type="InterPro" id="IPR056884">
    <property type="entry name" value="NPHP3-like_N"/>
</dbReference>
<dbReference type="GeneID" id="90980158"/>
<dbReference type="Gene3D" id="3.40.50.1580">
    <property type="entry name" value="Nucleoside phosphorylase domain"/>
    <property type="match status" value="1"/>
</dbReference>
<reference evidence="5 6" key="2">
    <citation type="submission" date="2012-08" db="EMBL/GenBank/DDBJ databases">
        <authorList>
            <person name="Gan P.H.P."/>
            <person name="Ikeda K."/>
            <person name="Irieda H."/>
            <person name="Narusaka M."/>
            <person name="O'Connell R.J."/>
            <person name="Narusaka Y."/>
            <person name="Takano Y."/>
            <person name="Kubo Y."/>
            <person name="Shirasu K."/>
        </authorList>
    </citation>
    <scope>NUCLEOTIDE SEQUENCE [LARGE SCALE GENOMIC DNA]</scope>
    <source>
        <strain evidence="5 6">Nara gc5</strain>
    </source>
</reference>
<dbReference type="RefSeq" id="XP_066008106.1">
    <property type="nucleotide sequence ID" value="XM_066152539.1"/>
</dbReference>
<dbReference type="SUPFAM" id="SSF53167">
    <property type="entry name" value="Purine and uridine phosphorylases"/>
    <property type="match status" value="1"/>
</dbReference>
<evidence type="ECO:0000313" key="6">
    <source>
        <dbReference type="Proteomes" id="UP000011096"/>
    </source>
</evidence>
<dbReference type="PANTHER" id="PTHR46082:SF11">
    <property type="entry name" value="AAA+ ATPASE DOMAIN-CONTAINING PROTEIN-RELATED"/>
    <property type="match status" value="1"/>
</dbReference>
<dbReference type="EMBL" id="ANPB02000006">
    <property type="protein sequence ID" value="KAF4480385.1"/>
    <property type="molecule type" value="Genomic_DNA"/>
</dbReference>
<reference evidence="4" key="1">
    <citation type="submission" date="2012-08" db="EMBL/GenBank/DDBJ databases">
        <title>Genome analysis of Colletotrichum orbiculare and Colletotrichum fructicola.</title>
        <authorList>
            <person name="Gan P.H.P."/>
            <person name="Ikeda K."/>
            <person name="Irieda H."/>
            <person name="Narusaka M."/>
            <person name="O'Connell R.J."/>
            <person name="Narusaka Y."/>
            <person name="Takano Y."/>
            <person name="Kubo Y."/>
            <person name="Shirasu K."/>
        </authorList>
    </citation>
    <scope>NUCLEOTIDE SEQUENCE</scope>
    <source>
        <strain evidence="4">Nara gc5</strain>
    </source>
</reference>
<reference evidence="5 6" key="3">
    <citation type="submission" date="2020-04" db="EMBL/GenBank/DDBJ databases">
        <title>Genome sequencing and assembly of multiple isolates from the Colletotrichum gloeosporioides species complex.</title>
        <authorList>
            <person name="Gan P."/>
            <person name="Shirasu K."/>
        </authorList>
    </citation>
    <scope>NUCLEOTIDE SEQUENCE [LARGE SCALE GENOMIC DNA]</scope>
    <source>
        <strain evidence="5 6">Nara gc5</strain>
    </source>
</reference>
<dbReference type="Proteomes" id="UP000011096">
    <property type="component" value="Unassembled WGS sequence"/>
</dbReference>
<protein>
    <submittedName>
        <fullName evidence="4">Nacht and ankyrin domain protein</fullName>
    </submittedName>
    <submittedName>
        <fullName evidence="5">Vegetative incompatibility protein HET-E-1</fullName>
    </submittedName>
</protein>
<dbReference type="STRING" id="1213859.L2GC65"/>
<dbReference type="AlphaFoldDB" id="L2GC65"/>
<dbReference type="HOGENOM" id="CLU_000288_34_13_1"/>
<name>L2GC65_COLFN</name>
<dbReference type="InParanoid" id="L2GC65"/>
<evidence type="ECO:0000256" key="2">
    <source>
        <dbReference type="SAM" id="MobiDB-lite"/>
    </source>
</evidence>
<dbReference type="InterPro" id="IPR035994">
    <property type="entry name" value="Nucleoside_phosphorylase_sf"/>
</dbReference>
<dbReference type="Gene3D" id="3.40.50.300">
    <property type="entry name" value="P-loop containing nucleotide triphosphate hydrolases"/>
    <property type="match status" value="1"/>
</dbReference>
<dbReference type="GO" id="GO:0009116">
    <property type="term" value="P:nucleoside metabolic process"/>
    <property type="evidence" value="ECO:0007669"/>
    <property type="project" value="InterPro"/>
</dbReference>
<evidence type="ECO:0000313" key="5">
    <source>
        <dbReference type="EMBL" id="KAF4480385.1"/>
    </source>
</evidence>
<dbReference type="SUPFAM" id="SSF52540">
    <property type="entry name" value="P-loop containing nucleoside triphosphate hydrolases"/>
    <property type="match status" value="1"/>
</dbReference>
<dbReference type="InterPro" id="IPR053137">
    <property type="entry name" value="NLR-like"/>
</dbReference>
<dbReference type="OrthoDB" id="1577640at2759"/>
<evidence type="ECO:0000256" key="1">
    <source>
        <dbReference type="ARBA" id="ARBA00022737"/>
    </source>
</evidence>
<feature type="domain" description="Nephrocystin 3-like N-terminal" evidence="3">
    <location>
        <begin position="401"/>
        <end position="568"/>
    </location>
</feature>
<keyword evidence="6" id="KW-1185">Reference proteome</keyword>
<keyword evidence="1" id="KW-0677">Repeat</keyword>
<dbReference type="GO" id="GO:0003824">
    <property type="term" value="F:catalytic activity"/>
    <property type="evidence" value="ECO:0007669"/>
    <property type="project" value="InterPro"/>
</dbReference>
<feature type="region of interest" description="Disordered" evidence="2">
    <location>
        <begin position="206"/>
        <end position="225"/>
    </location>
</feature>
<evidence type="ECO:0000313" key="4">
    <source>
        <dbReference type="EMBL" id="ELA36202.1"/>
    </source>
</evidence>
<proteinExistence type="predicted"/>
<dbReference type="Pfam" id="PF24883">
    <property type="entry name" value="NPHP3_N"/>
    <property type="match status" value="1"/>
</dbReference>